<dbReference type="SUPFAM" id="SSF55874">
    <property type="entry name" value="ATPase domain of HSP90 chaperone/DNA topoisomerase II/histidine kinase"/>
    <property type="match status" value="1"/>
</dbReference>
<dbReference type="Pfam" id="PF02518">
    <property type="entry name" value="HATPase_c"/>
    <property type="match status" value="1"/>
</dbReference>
<dbReference type="InterPro" id="IPR003661">
    <property type="entry name" value="HisK_dim/P_dom"/>
</dbReference>
<comment type="catalytic activity">
    <reaction evidence="1">
        <text>ATP + protein L-histidine = ADP + protein N-phospho-L-histidine.</text>
        <dbReference type="EC" id="2.7.13.3"/>
    </reaction>
</comment>
<evidence type="ECO:0000256" key="5">
    <source>
        <dbReference type="ARBA" id="ARBA00022777"/>
    </source>
</evidence>
<dbReference type="Gene3D" id="3.30.565.10">
    <property type="entry name" value="Histidine kinase-like ATPase, C-terminal domain"/>
    <property type="match status" value="1"/>
</dbReference>
<evidence type="ECO:0000256" key="6">
    <source>
        <dbReference type="ARBA" id="ARBA00023012"/>
    </source>
</evidence>
<dbReference type="Pfam" id="PF00512">
    <property type="entry name" value="HisKA"/>
    <property type="match status" value="1"/>
</dbReference>
<evidence type="ECO:0000313" key="8">
    <source>
        <dbReference type="EMBL" id="MBL0744566.1"/>
    </source>
</evidence>
<dbReference type="InterPro" id="IPR004358">
    <property type="entry name" value="Sig_transdc_His_kin-like_C"/>
</dbReference>
<organism evidence="8 9">
    <name type="scientific">Chryseolinea lacunae</name>
    <dbReference type="NCBI Taxonomy" id="2801331"/>
    <lineage>
        <taxon>Bacteria</taxon>
        <taxon>Pseudomonadati</taxon>
        <taxon>Bacteroidota</taxon>
        <taxon>Cytophagia</taxon>
        <taxon>Cytophagales</taxon>
        <taxon>Fulvivirgaceae</taxon>
        <taxon>Chryseolinea</taxon>
    </lineage>
</organism>
<dbReference type="SUPFAM" id="SSF47384">
    <property type="entry name" value="Homodimeric domain of signal transducing histidine kinase"/>
    <property type="match status" value="1"/>
</dbReference>
<dbReference type="EMBL" id="JAERRB010000011">
    <property type="protein sequence ID" value="MBL0744566.1"/>
    <property type="molecule type" value="Genomic_DNA"/>
</dbReference>
<dbReference type="SMART" id="SM00388">
    <property type="entry name" value="HisKA"/>
    <property type="match status" value="1"/>
</dbReference>
<comment type="caution">
    <text evidence="8">The sequence shown here is derived from an EMBL/GenBank/DDBJ whole genome shotgun (WGS) entry which is preliminary data.</text>
</comment>
<dbReference type="InterPro" id="IPR050736">
    <property type="entry name" value="Sensor_HK_Regulatory"/>
</dbReference>
<dbReference type="InterPro" id="IPR005467">
    <property type="entry name" value="His_kinase_dom"/>
</dbReference>
<keyword evidence="3" id="KW-0597">Phosphoprotein</keyword>
<gene>
    <name evidence="8" type="ORF">JI741_25250</name>
</gene>
<evidence type="ECO:0000256" key="1">
    <source>
        <dbReference type="ARBA" id="ARBA00000085"/>
    </source>
</evidence>
<dbReference type="InterPro" id="IPR036890">
    <property type="entry name" value="HATPase_C_sf"/>
</dbReference>
<sequence length="431" mass="47969">METAALHKLTTQLECSQRKMDIITKVSFELSKLVSLPQKLHTILDILNDQFSLQNSMILVPDGEQRQLTVVASHGYDEDPKDKVVPFGQGIVGLSAARRKHINLTGIRRKQHYMAAVSHEGELNFLKPLGLPDAESQVAIPLVANDALVAVLMAESRSFCVFTRDDENFLITLAQPLAVSIQNSMLYDSMEEKIRERTAELQRLSETKDKFFSIISHDLRGPVTSFQSLARLFSHYHKLGQTDKIDSLCDKVDQSADNLNHLLENLLDWSLSQTNGIQCVFETITLPGFLKQIVALYQDSLLAKEITLNLSVEDDLTLQADHHTLATAIRNLVSNAIKFTPRGGVITMVAARHEQLVTLSIRDSGVGIDKQKRDALFSLRGQRTTCGTEREKGTGLGLILVKEFTELNHGRVAIESEQGHGTTFTLTFPGK</sequence>
<dbReference type="Proteomes" id="UP000613030">
    <property type="component" value="Unassembled WGS sequence"/>
</dbReference>
<dbReference type="RefSeq" id="WP_202014263.1">
    <property type="nucleotide sequence ID" value="NZ_JAERRB010000011.1"/>
</dbReference>
<evidence type="ECO:0000256" key="3">
    <source>
        <dbReference type="ARBA" id="ARBA00022553"/>
    </source>
</evidence>
<evidence type="ECO:0000313" key="9">
    <source>
        <dbReference type="Proteomes" id="UP000613030"/>
    </source>
</evidence>
<keyword evidence="4" id="KW-0808">Transferase</keyword>
<protein>
    <recommendedName>
        <fullName evidence="2">histidine kinase</fullName>
        <ecNumber evidence="2">2.7.13.3</ecNumber>
    </recommendedName>
</protein>
<evidence type="ECO:0000256" key="2">
    <source>
        <dbReference type="ARBA" id="ARBA00012438"/>
    </source>
</evidence>
<keyword evidence="5" id="KW-0418">Kinase</keyword>
<dbReference type="PANTHER" id="PTHR43711">
    <property type="entry name" value="TWO-COMPONENT HISTIDINE KINASE"/>
    <property type="match status" value="1"/>
</dbReference>
<dbReference type="SMART" id="SM00387">
    <property type="entry name" value="HATPase_c"/>
    <property type="match status" value="1"/>
</dbReference>
<dbReference type="InterPro" id="IPR003594">
    <property type="entry name" value="HATPase_dom"/>
</dbReference>
<dbReference type="EC" id="2.7.13.3" evidence="2"/>
<proteinExistence type="predicted"/>
<dbReference type="SUPFAM" id="SSF55781">
    <property type="entry name" value="GAF domain-like"/>
    <property type="match status" value="1"/>
</dbReference>
<accession>A0ABS1KYP0</accession>
<reference evidence="8 9" key="1">
    <citation type="submission" date="2021-01" db="EMBL/GenBank/DDBJ databases">
        <title>Chryseolinea sp. Jin1 Genome sequencing and assembly.</title>
        <authorList>
            <person name="Kim I."/>
        </authorList>
    </citation>
    <scope>NUCLEOTIDE SEQUENCE [LARGE SCALE GENOMIC DNA]</scope>
    <source>
        <strain evidence="8 9">Jin1</strain>
    </source>
</reference>
<dbReference type="PROSITE" id="PS50109">
    <property type="entry name" value="HIS_KIN"/>
    <property type="match status" value="1"/>
</dbReference>
<dbReference type="InterPro" id="IPR036097">
    <property type="entry name" value="HisK_dim/P_sf"/>
</dbReference>
<dbReference type="Gene3D" id="1.10.287.130">
    <property type="match status" value="1"/>
</dbReference>
<evidence type="ECO:0000256" key="4">
    <source>
        <dbReference type="ARBA" id="ARBA00022679"/>
    </source>
</evidence>
<dbReference type="InterPro" id="IPR029016">
    <property type="entry name" value="GAF-like_dom_sf"/>
</dbReference>
<keyword evidence="9" id="KW-1185">Reference proteome</keyword>
<keyword evidence="6" id="KW-0902">Two-component regulatory system</keyword>
<dbReference type="PANTHER" id="PTHR43711:SF31">
    <property type="entry name" value="HISTIDINE KINASE"/>
    <property type="match status" value="1"/>
</dbReference>
<dbReference type="SMART" id="SM00065">
    <property type="entry name" value="GAF"/>
    <property type="match status" value="1"/>
</dbReference>
<evidence type="ECO:0000259" key="7">
    <source>
        <dbReference type="PROSITE" id="PS50109"/>
    </source>
</evidence>
<name>A0ABS1KYP0_9BACT</name>
<dbReference type="PRINTS" id="PR00344">
    <property type="entry name" value="BCTRLSENSOR"/>
</dbReference>
<feature type="domain" description="Histidine kinase" evidence="7">
    <location>
        <begin position="214"/>
        <end position="431"/>
    </location>
</feature>
<dbReference type="Pfam" id="PF13185">
    <property type="entry name" value="GAF_2"/>
    <property type="match status" value="1"/>
</dbReference>
<dbReference type="Gene3D" id="3.30.450.40">
    <property type="match status" value="1"/>
</dbReference>
<dbReference type="InterPro" id="IPR003018">
    <property type="entry name" value="GAF"/>
</dbReference>